<proteinExistence type="predicted"/>
<dbReference type="EC" id="3.1.4.52" evidence="1"/>
<protein>
    <submittedName>
        <fullName evidence="1">Cyclic di-GMP phosphodiesterase response regulator RpfG</fullName>
        <ecNumber evidence="1">3.1.4.52</ecNumber>
    </submittedName>
</protein>
<dbReference type="KEGG" id="asoc:CB4_00094"/>
<dbReference type="Proteomes" id="UP000217696">
    <property type="component" value="Chromosome"/>
</dbReference>
<accession>A0A0U5B2Y4</accession>
<keyword evidence="2" id="KW-1185">Reference proteome</keyword>
<dbReference type="CDD" id="cd00077">
    <property type="entry name" value="HDc"/>
    <property type="match status" value="1"/>
</dbReference>
<evidence type="ECO:0000313" key="1">
    <source>
        <dbReference type="EMBL" id="BAU26022.1"/>
    </source>
</evidence>
<dbReference type="SMART" id="SM00471">
    <property type="entry name" value="HDc"/>
    <property type="match status" value="1"/>
</dbReference>
<organism evidence="1 2">
    <name type="scientific">Aneurinibacillus soli</name>
    <dbReference type="NCBI Taxonomy" id="1500254"/>
    <lineage>
        <taxon>Bacteria</taxon>
        <taxon>Bacillati</taxon>
        <taxon>Bacillota</taxon>
        <taxon>Bacilli</taxon>
        <taxon>Bacillales</taxon>
        <taxon>Paenibacillaceae</taxon>
        <taxon>Aneurinibacillus group</taxon>
        <taxon>Aneurinibacillus</taxon>
    </lineage>
</organism>
<dbReference type="PANTHER" id="PTHR43155:SF2">
    <property type="entry name" value="CYCLIC DI-GMP PHOSPHODIESTERASE PA4108"/>
    <property type="match status" value="1"/>
</dbReference>
<dbReference type="GO" id="GO:0071111">
    <property type="term" value="F:cyclic-guanylate-specific phosphodiesterase activity"/>
    <property type="evidence" value="ECO:0007669"/>
    <property type="project" value="UniProtKB-EC"/>
</dbReference>
<gene>
    <name evidence="1" type="primary">rpfG_1</name>
    <name evidence="1" type="ORF">CB4_00094</name>
</gene>
<name>A0A0U5B2Y4_9BACL</name>
<dbReference type="Pfam" id="PF13487">
    <property type="entry name" value="HD_5"/>
    <property type="match status" value="1"/>
</dbReference>
<dbReference type="RefSeq" id="WP_096463107.1">
    <property type="nucleotide sequence ID" value="NZ_AP017312.1"/>
</dbReference>
<dbReference type="Gene3D" id="1.10.3210.10">
    <property type="entry name" value="Hypothetical protein af1432"/>
    <property type="match status" value="1"/>
</dbReference>
<dbReference type="PROSITE" id="PS51832">
    <property type="entry name" value="HD_GYP"/>
    <property type="match status" value="1"/>
</dbReference>
<dbReference type="EMBL" id="AP017312">
    <property type="protein sequence ID" value="BAU26022.1"/>
    <property type="molecule type" value="Genomic_DNA"/>
</dbReference>
<dbReference type="OrthoDB" id="9759601at2"/>
<dbReference type="SUPFAM" id="SSF109604">
    <property type="entry name" value="HD-domain/PDEase-like"/>
    <property type="match status" value="1"/>
</dbReference>
<evidence type="ECO:0000313" key="2">
    <source>
        <dbReference type="Proteomes" id="UP000217696"/>
    </source>
</evidence>
<dbReference type="PANTHER" id="PTHR43155">
    <property type="entry name" value="CYCLIC DI-GMP PHOSPHODIESTERASE PA4108-RELATED"/>
    <property type="match status" value="1"/>
</dbReference>
<reference evidence="1 2" key="1">
    <citation type="submission" date="2015-12" db="EMBL/GenBank/DDBJ databases">
        <title>Genome sequence of Aneurinibacillus soli.</title>
        <authorList>
            <person name="Lee J.S."/>
            <person name="Lee K.C."/>
            <person name="Kim K.K."/>
            <person name="Lee B.W."/>
        </authorList>
    </citation>
    <scope>NUCLEOTIDE SEQUENCE [LARGE SCALE GENOMIC DNA]</scope>
    <source>
        <strain evidence="1 2">CB4</strain>
    </source>
</reference>
<keyword evidence="1" id="KW-0378">Hydrolase</keyword>
<dbReference type="InterPro" id="IPR037522">
    <property type="entry name" value="HD_GYP_dom"/>
</dbReference>
<sequence length="354" mass="40790">MIRKKLSYSLKNEVLAENVYANNDTLLLEKGKRLTTSDIIRLINIDIDSIYVEEEQKNIAIEVVSQVRTLWSQEDKDFTEMYVQNLDQTKNLFTQIAENKDISLQSYLNGYSNMLESVLEHTSMLHTLHKIKGHDDYTYRHSLNVSLLCGVIGKLLNLSLEEIWILGQCGLLHDVGKIKIPVNILQKKARLTNEEFKQMKQHSLLGYKILCNIEGIERHLREAAHYHHERLDGSGYPEGRRGDEIPFYAQIVAVADTYDALCSDRYYNRRISPYQAVQELLESSFKNQLNANIVVPFVQFMLSGYAGYSVVLTDKTCGKIVFIPPDEPDRPLIQTDTGYVDLRQRRNLEIAEIM</sequence>
<dbReference type="AlphaFoldDB" id="A0A0U5B2Y4"/>
<dbReference type="InterPro" id="IPR003607">
    <property type="entry name" value="HD/PDEase_dom"/>
</dbReference>